<accession>A0A5E4NE68</accession>
<evidence type="ECO:0000313" key="2">
    <source>
        <dbReference type="Proteomes" id="UP000325440"/>
    </source>
</evidence>
<sequence>MELITTLIQIKNNLSIIADARFKTIGLIEGLCKYEIVLTAQIYLRIFLKTTPLFKYLQGHGVNIITSYQMVQATLEEFKLNARDFSSVKEAADNFVAWANNKLEDEDILQLVISTVWSTLSQDLLESFMLIEKELVNRIDLDKIIDQVASKSKLLQKLLLF</sequence>
<dbReference type="OrthoDB" id="6598850at2759"/>
<organism evidence="1 2">
    <name type="scientific">Cinara cedri</name>
    <dbReference type="NCBI Taxonomy" id="506608"/>
    <lineage>
        <taxon>Eukaryota</taxon>
        <taxon>Metazoa</taxon>
        <taxon>Ecdysozoa</taxon>
        <taxon>Arthropoda</taxon>
        <taxon>Hexapoda</taxon>
        <taxon>Insecta</taxon>
        <taxon>Pterygota</taxon>
        <taxon>Neoptera</taxon>
        <taxon>Paraneoptera</taxon>
        <taxon>Hemiptera</taxon>
        <taxon>Sternorrhyncha</taxon>
        <taxon>Aphidomorpha</taxon>
        <taxon>Aphidoidea</taxon>
        <taxon>Aphididae</taxon>
        <taxon>Lachninae</taxon>
        <taxon>Cinara</taxon>
    </lineage>
</organism>
<gene>
    <name evidence="1" type="ORF">CINCED_3A003119</name>
</gene>
<name>A0A5E4NE68_9HEMI</name>
<dbReference type="EMBL" id="CABPRJ010002367">
    <property type="protein sequence ID" value="VVC43150.1"/>
    <property type="molecule type" value="Genomic_DNA"/>
</dbReference>
<protein>
    <submittedName>
        <fullName evidence="1">Uncharacterized protein</fullName>
    </submittedName>
</protein>
<dbReference type="Proteomes" id="UP000325440">
    <property type="component" value="Unassembled WGS sequence"/>
</dbReference>
<dbReference type="AlphaFoldDB" id="A0A5E4NE68"/>
<keyword evidence="2" id="KW-1185">Reference proteome</keyword>
<reference evidence="1 2" key="1">
    <citation type="submission" date="2019-08" db="EMBL/GenBank/DDBJ databases">
        <authorList>
            <person name="Alioto T."/>
            <person name="Alioto T."/>
            <person name="Gomez Garrido J."/>
        </authorList>
    </citation>
    <scope>NUCLEOTIDE SEQUENCE [LARGE SCALE GENOMIC DNA]</scope>
</reference>
<proteinExistence type="predicted"/>
<evidence type="ECO:0000313" key="1">
    <source>
        <dbReference type="EMBL" id="VVC43150.1"/>
    </source>
</evidence>